<name>A0AAE0RSG8_9BIVA</name>
<dbReference type="Proteomes" id="UP001195483">
    <property type="component" value="Unassembled WGS sequence"/>
</dbReference>
<evidence type="ECO:0000313" key="5">
    <source>
        <dbReference type="Proteomes" id="UP001195483"/>
    </source>
</evidence>
<organism evidence="4 5">
    <name type="scientific">Potamilus streckersoni</name>
    <dbReference type="NCBI Taxonomy" id="2493646"/>
    <lineage>
        <taxon>Eukaryota</taxon>
        <taxon>Metazoa</taxon>
        <taxon>Spiralia</taxon>
        <taxon>Lophotrochozoa</taxon>
        <taxon>Mollusca</taxon>
        <taxon>Bivalvia</taxon>
        <taxon>Autobranchia</taxon>
        <taxon>Heteroconchia</taxon>
        <taxon>Palaeoheterodonta</taxon>
        <taxon>Unionida</taxon>
        <taxon>Unionoidea</taxon>
        <taxon>Unionidae</taxon>
        <taxon>Ambleminae</taxon>
        <taxon>Lampsilini</taxon>
        <taxon>Potamilus</taxon>
    </lineage>
</organism>
<dbReference type="SMART" id="SM00364">
    <property type="entry name" value="LRR_BAC"/>
    <property type="match status" value="4"/>
</dbReference>
<dbReference type="InterPro" id="IPR032675">
    <property type="entry name" value="LRR_dom_sf"/>
</dbReference>
<evidence type="ECO:0000256" key="1">
    <source>
        <dbReference type="ARBA" id="ARBA00022614"/>
    </source>
</evidence>
<reference evidence="4" key="1">
    <citation type="journal article" date="2021" name="Genome Biol. Evol.">
        <title>A High-Quality Reference Genome for a Parasitic Bivalve with Doubly Uniparental Inheritance (Bivalvia: Unionida).</title>
        <authorList>
            <person name="Smith C.H."/>
        </authorList>
    </citation>
    <scope>NUCLEOTIDE SEQUENCE</scope>
    <source>
        <strain evidence="4">CHS0354</strain>
    </source>
</reference>
<reference evidence="4" key="2">
    <citation type="journal article" date="2021" name="Genome Biol. Evol.">
        <title>Developing a high-quality reference genome for a parasitic bivalve with doubly uniparental inheritance (Bivalvia: Unionida).</title>
        <authorList>
            <person name="Smith C.H."/>
        </authorList>
    </citation>
    <scope>NUCLEOTIDE SEQUENCE</scope>
    <source>
        <strain evidence="4">CHS0354</strain>
        <tissue evidence="4">Mantle</tissue>
    </source>
</reference>
<dbReference type="Gene3D" id="3.80.10.10">
    <property type="entry name" value="Ribonuclease Inhibitor"/>
    <property type="match status" value="1"/>
</dbReference>
<feature type="binding site" evidence="3">
    <location>
        <position position="606"/>
    </location>
    <ligand>
        <name>Mg(2+)</name>
        <dbReference type="ChEBI" id="CHEBI:18420"/>
        <label>1</label>
    </ligand>
</feature>
<evidence type="ECO:0000313" key="4">
    <source>
        <dbReference type="EMBL" id="KAK3578764.1"/>
    </source>
</evidence>
<gene>
    <name evidence="4" type="ORF">CHS0354_035671</name>
</gene>
<dbReference type="InterPro" id="IPR001611">
    <property type="entry name" value="Leu-rich_rpt"/>
</dbReference>
<dbReference type="Pfam" id="PF13855">
    <property type="entry name" value="LRR_8"/>
    <property type="match status" value="2"/>
</dbReference>
<dbReference type="InterPro" id="IPR003591">
    <property type="entry name" value="Leu-rich_rpt_typical-subtyp"/>
</dbReference>
<keyword evidence="1" id="KW-0433">Leucine-rich repeat</keyword>
<proteinExistence type="predicted"/>
<comment type="cofactor">
    <cofactor evidence="3">
        <name>Mg(2+)</name>
        <dbReference type="ChEBI" id="CHEBI:18420"/>
    </cofactor>
    <text evidence="3">Binds 2 magnesium ions per subunit.</text>
</comment>
<accession>A0AAE0RSG8</accession>
<keyword evidence="3" id="KW-0460">Magnesium</keyword>
<keyword evidence="5" id="KW-1185">Reference proteome</keyword>
<dbReference type="GO" id="GO:0046872">
    <property type="term" value="F:metal ion binding"/>
    <property type="evidence" value="ECO:0007669"/>
    <property type="project" value="UniProtKB-KW"/>
</dbReference>
<dbReference type="Pfam" id="PF03747">
    <property type="entry name" value="ADP_ribosyl_GH"/>
    <property type="match status" value="1"/>
</dbReference>
<protein>
    <submittedName>
        <fullName evidence="4">Uncharacterized protein</fullName>
    </submittedName>
</protein>
<feature type="binding site" evidence="3">
    <location>
        <position position="603"/>
    </location>
    <ligand>
        <name>Mg(2+)</name>
        <dbReference type="ChEBI" id="CHEBI:18420"/>
        <label>1</label>
    </ligand>
</feature>
<dbReference type="SUPFAM" id="SSF52058">
    <property type="entry name" value="L domain-like"/>
    <property type="match status" value="1"/>
</dbReference>
<dbReference type="PANTHER" id="PTHR16222:SF28">
    <property type="entry name" value="ADP-RIBOSYLGLYCOHYDROLASE"/>
    <property type="match status" value="1"/>
</dbReference>
<dbReference type="PROSITE" id="PS51450">
    <property type="entry name" value="LRR"/>
    <property type="match status" value="1"/>
</dbReference>
<comment type="caution">
    <text evidence="4">The sequence shown here is derived from an EMBL/GenBank/DDBJ whole genome shotgun (WGS) entry which is preliminary data.</text>
</comment>
<dbReference type="EMBL" id="JAEAOA010002081">
    <property type="protein sequence ID" value="KAK3578764.1"/>
    <property type="molecule type" value="Genomic_DNA"/>
</dbReference>
<dbReference type="InterPro" id="IPR050792">
    <property type="entry name" value="ADP-ribosylglycohydrolase"/>
</dbReference>
<evidence type="ECO:0000256" key="3">
    <source>
        <dbReference type="PIRSR" id="PIRSR605502-1"/>
    </source>
</evidence>
<keyword evidence="2" id="KW-0677">Repeat</keyword>
<dbReference type="Gene3D" id="1.10.4080.10">
    <property type="entry name" value="ADP-ribosylation/Crystallin J1"/>
    <property type="match status" value="1"/>
</dbReference>
<dbReference type="SUPFAM" id="SSF101478">
    <property type="entry name" value="ADP-ribosylglycohydrolase"/>
    <property type="match status" value="1"/>
</dbReference>
<dbReference type="InterPro" id="IPR036705">
    <property type="entry name" value="Ribosyl_crysJ1_sf"/>
</dbReference>
<dbReference type="SMART" id="SM00369">
    <property type="entry name" value="LRR_TYP"/>
    <property type="match status" value="4"/>
</dbReference>
<dbReference type="InterPro" id="IPR005502">
    <property type="entry name" value="Ribosyl_crysJ1"/>
</dbReference>
<reference evidence="4" key="3">
    <citation type="submission" date="2023-05" db="EMBL/GenBank/DDBJ databases">
        <authorList>
            <person name="Smith C.H."/>
        </authorList>
    </citation>
    <scope>NUCLEOTIDE SEQUENCE</scope>
    <source>
        <strain evidence="4">CHS0354</strain>
        <tissue evidence="4">Mantle</tissue>
    </source>
</reference>
<dbReference type="PANTHER" id="PTHR16222">
    <property type="entry name" value="ADP-RIBOSYLGLYCOHYDROLASE"/>
    <property type="match status" value="1"/>
</dbReference>
<sequence length="654" mass="72211">MGNVQVQDLSPVRADERKELNLSHKMTYKQYCKHVRGEFDKDCLQELPWSIRDSISLYESMNASFNRLSELPPELPLRLPHLNYLDLSHNLLTALPESFGLLFHIQTLLLCNNKVKSLPNSFVHLVKLEKVDLSNNLLETLPADIGKMEALSKLNVSHNKLKVLPVSLGGCRTLTVLLACDNRLQDPPQSVANTGSDTVIEYLKKSHRLGGYTVELSPASLLNVFIRVRGNQLQTSVPNPHSAQVQYIQSQTHTLNTASRIKTPLLPPPGATLLEADELTNRILGLLYGAAIGDAIGLATRCMKPDECSFYYSKDKIKYSDILQDQCRVRWQQGDWTSNFDMMVLVLECILAWAGVLDELDFAKRLQSWVQKGFPELEDTEGIVLSETIQKVCHEENFLINPHAAARMILDQGLITVLQNGQVHLEDDGSSVSSEISTSSLSSTESINTYPYTESKAHGQDNGALVHIAILGVPYFHSQHEVEENTVRICKATHADPICIASCVAMTSLVSMMLQGKYDLNSNKSVEDMISKAVGLGKMHISDDHDIEAFSSHCGITEFSSLNLTEAGNIGHIYKALGAGLVALRSQCSFRKVLMKLVMAAGDSNSNGCVAGALLGCKVGFSKLPQDWVSGLKRKQTAWLNSKINLLLDMMGLP</sequence>
<evidence type="ECO:0000256" key="2">
    <source>
        <dbReference type="ARBA" id="ARBA00022737"/>
    </source>
</evidence>
<dbReference type="AlphaFoldDB" id="A0AAE0RSG8"/>
<keyword evidence="3" id="KW-0479">Metal-binding</keyword>